<evidence type="ECO:0000256" key="1">
    <source>
        <dbReference type="SAM" id="SignalP"/>
    </source>
</evidence>
<organism evidence="2">
    <name type="scientific">Tetraselmis sp. GSL018</name>
    <dbReference type="NCBI Taxonomy" id="582737"/>
    <lineage>
        <taxon>Eukaryota</taxon>
        <taxon>Viridiplantae</taxon>
        <taxon>Chlorophyta</taxon>
        <taxon>core chlorophytes</taxon>
        <taxon>Chlorodendrophyceae</taxon>
        <taxon>Chlorodendrales</taxon>
        <taxon>Chlorodendraceae</taxon>
        <taxon>Tetraselmis</taxon>
    </lineage>
</organism>
<sequence>SLSLSLSLSLSAFCLTKWADLLCSSSLTASCSFIASTYSVFEKLLPSKAPVAACLPGSQRSKLAVKIRKADS</sequence>
<dbReference type="AlphaFoldDB" id="A0A061S5X7"/>
<name>A0A061S5X7_9CHLO</name>
<reference evidence="2" key="1">
    <citation type="submission" date="2014-05" db="EMBL/GenBank/DDBJ databases">
        <title>The transcriptome of the halophilic microalga Tetraselmis sp. GSL018 isolated from the Great Salt Lake, Utah.</title>
        <authorList>
            <person name="Jinkerson R.E."/>
            <person name="D'Adamo S."/>
            <person name="Posewitz M.C."/>
        </authorList>
    </citation>
    <scope>NUCLEOTIDE SEQUENCE</scope>
    <source>
        <strain evidence="2">GSL018</strain>
    </source>
</reference>
<dbReference type="EMBL" id="GBEZ01005716">
    <property type="protein sequence ID" value="JAC79623.1"/>
    <property type="molecule type" value="Transcribed_RNA"/>
</dbReference>
<feature type="non-terminal residue" evidence="2">
    <location>
        <position position="72"/>
    </location>
</feature>
<feature type="non-terminal residue" evidence="2">
    <location>
        <position position="1"/>
    </location>
</feature>
<gene>
    <name evidence="2" type="ORF">TSPGSL018_12257</name>
</gene>
<keyword evidence="1" id="KW-0732">Signal</keyword>
<evidence type="ECO:0008006" key="3">
    <source>
        <dbReference type="Google" id="ProtNLM"/>
    </source>
</evidence>
<evidence type="ECO:0000313" key="2">
    <source>
        <dbReference type="EMBL" id="JAC79623.1"/>
    </source>
</evidence>
<feature type="signal peptide" evidence="1">
    <location>
        <begin position="1"/>
        <end position="19"/>
    </location>
</feature>
<proteinExistence type="predicted"/>
<feature type="chain" id="PRO_5001606141" description="Secreted protein" evidence="1">
    <location>
        <begin position="20"/>
        <end position="72"/>
    </location>
</feature>
<accession>A0A061S5X7</accession>
<protein>
    <recommendedName>
        <fullName evidence="3">Secreted protein</fullName>
    </recommendedName>
</protein>